<dbReference type="SUPFAM" id="SSF53474">
    <property type="entry name" value="alpha/beta-Hydrolases"/>
    <property type="match status" value="1"/>
</dbReference>
<dbReference type="STRING" id="444597.BST26_00755"/>
<feature type="compositionally biased region" description="Basic and acidic residues" evidence="1">
    <location>
        <begin position="482"/>
        <end position="496"/>
    </location>
</feature>
<dbReference type="InterPro" id="IPR013228">
    <property type="entry name" value="PE-PPE_C"/>
</dbReference>
<sequence length="496" mass="52273">MLALTPGLAPVAQAADTTRTVSADARLAGNVYYLRGTNIGNEPTDNQYVDFVDRVLTGTNIGGVADDGGKINYPASIWPVSKGYFNDPKWNDSVAEGVDNLGEKHPTTGDVVFGFSQGAVVASKYKADHPSTAANPGPTYVLVENPSRPNGGVMARFAGLTVPIMDLTFSGATPVGDETSPSKTIDVARQYDGWADFPTYPLNLLATANAIMGIVLVHGKTQTELTDQNLVDAKGNGTDSMYYQQHGDTTYYLIRTDTLPLLMPVAAISPQLAAALDPPLRALIETGYDRTDYSKPTTAQLFPSLSALQKSLDNTATDADVIAGNASGAEKLSAQATGSVAGAIATALKPLTPQTTTTTTNQLLRKSGPAEAAAVSNTDDLTDGPADPEKPTPAKQFTLPQLKAGQFTLPKLKPTTASRLFTAKPKPEAAPAVKPENETERQAQQPNQSQYSANDTTDHRASGFGRHRKGTGDESAGSNARTHADHKDRKDNGASS</sequence>
<feature type="domain" description="PE-PPE" evidence="2">
    <location>
        <begin position="71"/>
        <end position="289"/>
    </location>
</feature>
<evidence type="ECO:0000256" key="1">
    <source>
        <dbReference type="SAM" id="MobiDB-lite"/>
    </source>
</evidence>
<dbReference type="Gene3D" id="3.40.50.1820">
    <property type="entry name" value="alpha/beta hydrolase"/>
    <property type="match status" value="1"/>
</dbReference>
<gene>
    <name evidence="3" type="ORF">BST26_00755</name>
</gene>
<evidence type="ECO:0000259" key="2">
    <source>
        <dbReference type="Pfam" id="PF08237"/>
    </source>
</evidence>
<dbReference type="Proteomes" id="UP000192801">
    <property type="component" value="Unassembled WGS sequence"/>
</dbReference>
<comment type="caution">
    <text evidence="3">The sequence shown here is derived from an EMBL/GenBank/DDBJ whole genome shotgun (WGS) entry which is preliminary data.</text>
</comment>
<feature type="compositionally biased region" description="Polar residues" evidence="1">
    <location>
        <begin position="442"/>
        <end position="455"/>
    </location>
</feature>
<protein>
    <recommendedName>
        <fullName evidence="2">PE-PPE domain-containing protein</fullName>
    </recommendedName>
</protein>
<dbReference type="AlphaFoldDB" id="A0A1X0DP26"/>
<dbReference type="Pfam" id="PF08237">
    <property type="entry name" value="PE-PPE"/>
    <property type="match status" value="1"/>
</dbReference>
<accession>A0A1X0DP26</accession>
<name>A0A1X0DP26_9MYCO</name>
<proteinExistence type="predicted"/>
<feature type="compositionally biased region" description="Low complexity" evidence="1">
    <location>
        <begin position="355"/>
        <end position="364"/>
    </location>
</feature>
<organism evidence="3 4">
    <name type="scientific">Mycolicibacterium insubricum</name>
    <dbReference type="NCBI Taxonomy" id="444597"/>
    <lineage>
        <taxon>Bacteria</taxon>
        <taxon>Bacillati</taxon>
        <taxon>Actinomycetota</taxon>
        <taxon>Actinomycetes</taxon>
        <taxon>Mycobacteriales</taxon>
        <taxon>Mycobacteriaceae</taxon>
        <taxon>Mycolicibacterium</taxon>
    </lineage>
</organism>
<evidence type="ECO:0000313" key="3">
    <source>
        <dbReference type="EMBL" id="ORA74138.1"/>
    </source>
</evidence>
<reference evidence="3 4" key="1">
    <citation type="submission" date="2016-12" db="EMBL/GenBank/DDBJ databases">
        <title>The new phylogeny of genus Mycobacterium.</title>
        <authorList>
            <person name="Tortoli E."/>
            <person name="Trovato A."/>
            <person name="Cirillo D.M."/>
        </authorList>
    </citation>
    <scope>NUCLEOTIDE SEQUENCE [LARGE SCALE GENOMIC DNA]</scope>
    <source>
        <strain evidence="3 4">DSM 45130</strain>
    </source>
</reference>
<dbReference type="EMBL" id="MVHS01000001">
    <property type="protein sequence ID" value="ORA74138.1"/>
    <property type="molecule type" value="Genomic_DNA"/>
</dbReference>
<keyword evidence="4" id="KW-1185">Reference proteome</keyword>
<evidence type="ECO:0000313" key="4">
    <source>
        <dbReference type="Proteomes" id="UP000192801"/>
    </source>
</evidence>
<dbReference type="InterPro" id="IPR029058">
    <property type="entry name" value="AB_hydrolase_fold"/>
</dbReference>
<feature type="region of interest" description="Disordered" evidence="1">
    <location>
        <begin position="355"/>
        <end position="496"/>
    </location>
</feature>